<feature type="transmembrane region" description="Helical" evidence="1">
    <location>
        <begin position="316"/>
        <end position="334"/>
    </location>
</feature>
<organism evidence="2 3">
    <name type="scientific">Leptolyngbya boryana NIES-2135</name>
    <dbReference type="NCBI Taxonomy" id="1973484"/>
    <lineage>
        <taxon>Bacteria</taxon>
        <taxon>Bacillati</taxon>
        <taxon>Cyanobacteriota</taxon>
        <taxon>Cyanophyceae</taxon>
        <taxon>Leptolyngbyales</taxon>
        <taxon>Leptolyngbyaceae</taxon>
        <taxon>Leptolyngbya group</taxon>
        <taxon>Leptolyngbya</taxon>
    </lineage>
</organism>
<gene>
    <name evidence="2" type="ORF">NIES2135_39990</name>
</gene>
<keyword evidence="1" id="KW-1133">Transmembrane helix</keyword>
<keyword evidence="3" id="KW-1185">Reference proteome</keyword>
<dbReference type="EMBL" id="AP018203">
    <property type="protein sequence ID" value="BAY57135.1"/>
    <property type="molecule type" value="Genomic_DNA"/>
</dbReference>
<keyword evidence="1" id="KW-0472">Membrane</keyword>
<feature type="transmembrane region" description="Helical" evidence="1">
    <location>
        <begin position="146"/>
        <end position="164"/>
    </location>
</feature>
<feature type="transmembrane region" description="Helical" evidence="1">
    <location>
        <begin position="170"/>
        <end position="198"/>
    </location>
</feature>
<keyword evidence="1" id="KW-0812">Transmembrane</keyword>
<feature type="transmembrane region" description="Helical" evidence="1">
    <location>
        <begin position="210"/>
        <end position="230"/>
    </location>
</feature>
<dbReference type="Proteomes" id="UP000217895">
    <property type="component" value="Chromosome"/>
</dbReference>
<accession>A0A1Z4JK58</accession>
<evidence type="ECO:0000313" key="2">
    <source>
        <dbReference type="EMBL" id="BAY57135.1"/>
    </source>
</evidence>
<feature type="transmembrane region" description="Helical" evidence="1">
    <location>
        <begin position="110"/>
        <end position="134"/>
    </location>
</feature>
<sequence>MAKPTTASDRTSSRLWFGLSLGFALYYGSLALQKSFQAEYVVQDDAREYVFWMQRFLDPTLLPNDLIAQYFKSITPPGYAAFYHGMAILGVQPLWVSKVLPVGLGLITTFYSFALCLRLFPFPITGFITTLLLNQSVWSRDDLGSATPRAFVTPLFLAFLYYLLRHQRLGILIVLVLQALIYPPLVFITIALLCCTLWDGNTRRLNFNQLKFVGICVGFTAIALLPYGLASSQFAPVITRDQAWTMPELHPGGRHPFFNPNPWAFWLIGEHSGIIPPLMPPLIWLGVLLPILMRYPVRFPLVQQINHRIAILPKMIWVSLGLFAAAHLLLLRLFFPTRYTTHTFRIVLAIAAGIVLTILLDTLLRGCKTLVAQRRWITLGTRLTLMTMTMLVFFTYPQVSQDFPRINVRVIKDPSLYQFLKTQPKDTLVATLSDEANNISTLAQRSVLFSKEHSLPFHLGYYRPIRQRILDVMQAQYSSDLRAAKQTIDKYQIKLWLLDQPAFTPLYLTNSTWLSSFEPEFTIALTNLQQGKIPALTKLTHCSVFNTPQLMLLDAACIKTAAEG</sequence>
<reference evidence="2 3" key="1">
    <citation type="submission" date="2017-06" db="EMBL/GenBank/DDBJ databases">
        <title>Genome sequencing of cyanobaciteial culture collection at National Institute for Environmental Studies (NIES).</title>
        <authorList>
            <person name="Hirose Y."/>
            <person name="Shimura Y."/>
            <person name="Fujisawa T."/>
            <person name="Nakamura Y."/>
            <person name="Kawachi M."/>
        </authorList>
    </citation>
    <scope>NUCLEOTIDE SEQUENCE [LARGE SCALE GENOMIC DNA]</scope>
    <source>
        <strain evidence="2 3">NIES-2135</strain>
    </source>
</reference>
<evidence type="ECO:0000256" key="1">
    <source>
        <dbReference type="SAM" id="Phobius"/>
    </source>
</evidence>
<dbReference type="AlphaFoldDB" id="A0A1Z4JK58"/>
<evidence type="ECO:0000313" key="3">
    <source>
        <dbReference type="Proteomes" id="UP000217895"/>
    </source>
</evidence>
<proteinExistence type="predicted"/>
<feature type="transmembrane region" description="Helical" evidence="1">
    <location>
        <begin position="346"/>
        <end position="364"/>
    </location>
</feature>
<feature type="transmembrane region" description="Helical" evidence="1">
    <location>
        <begin position="274"/>
        <end position="295"/>
    </location>
</feature>
<feature type="transmembrane region" description="Helical" evidence="1">
    <location>
        <begin position="376"/>
        <end position="396"/>
    </location>
</feature>
<name>A0A1Z4JK58_LEPBY</name>
<protein>
    <recommendedName>
        <fullName evidence="4">Glycosyltransferase RgtA/B/C/D-like domain-containing protein</fullName>
    </recommendedName>
</protein>
<evidence type="ECO:0008006" key="4">
    <source>
        <dbReference type="Google" id="ProtNLM"/>
    </source>
</evidence>